<dbReference type="GO" id="GO:0008194">
    <property type="term" value="F:UDP-glycosyltransferase activity"/>
    <property type="evidence" value="ECO:0007669"/>
    <property type="project" value="InterPro"/>
</dbReference>
<dbReference type="PANTHER" id="PTHR48043:SF145">
    <property type="entry name" value="FI06409P-RELATED"/>
    <property type="match status" value="1"/>
</dbReference>
<dbReference type="CDD" id="cd03784">
    <property type="entry name" value="GT1_Gtf-like"/>
    <property type="match status" value="1"/>
</dbReference>
<keyword evidence="6" id="KW-1185">Reference proteome</keyword>
<accession>A0AAU9IQS8</accession>
<dbReference type="SUPFAM" id="SSF53756">
    <property type="entry name" value="UDP-Glycosyltransferase/glycogen phosphorylase"/>
    <property type="match status" value="1"/>
</dbReference>
<dbReference type="Gene3D" id="3.40.50.2000">
    <property type="entry name" value="Glycogen Phosphorylase B"/>
    <property type="match status" value="2"/>
</dbReference>
<evidence type="ECO:0000313" key="6">
    <source>
        <dbReference type="Proteomes" id="UP001162131"/>
    </source>
</evidence>
<dbReference type="InterPro" id="IPR007235">
    <property type="entry name" value="Glyco_trans_28_C"/>
</dbReference>
<dbReference type="Pfam" id="PF04101">
    <property type="entry name" value="Glyco_tran_28_C"/>
    <property type="match status" value="1"/>
</dbReference>
<name>A0AAU9IQS8_9CILI</name>
<feature type="domain" description="Glycosyl transferase family 28 C-terminal" evidence="4">
    <location>
        <begin position="307"/>
        <end position="420"/>
    </location>
</feature>
<evidence type="ECO:0000256" key="3">
    <source>
        <dbReference type="SAM" id="SignalP"/>
    </source>
</evidence>
<evidence type="ECO:0000256" key="1">
    <source>
        <dbReference type="ARBA" id="ARBA00022676"/>
    </source>
</evidence>
<gene>
    <name evidence="5" type="ORF">BSTOLATCC_MIC14331</name>
</gene>
<sequence length="453" mass="51515">MVLANLLIGLLMIYTSSSNTIDEKDSLCKEYDSNNKISDNSLQNGCLENLHNNCEKNLKIAFFGDHIKSHNTPAYPLVQSLIATGHEIWYFGYIEDKVPIEKIGGKFFLYPDNKGIGHTSANMRQVTRNASGLFNIKILTGLAEIYAPWFIENFKNEKFDAVIYSFFGIWGNAISKFLNVKSICSNPSWLRKPEMVEITFTEGKDQQNSILKSFNDKYHTFYIPTDIITCWNADKVIVYSSQNLFQAALGSEMPNPDKFFFYNSRVPDPDSLSISKTLSQGSTIYCTLGTMFNWNEEFYTSSIKYLSKTDYKLIISAGGNKEIYDKLKTLYHFDNIEIHLFVNQTEILHNSAVFISHGGPSSFFETLFYRVPIIVVPQGGDQFAIAKAVEKFKIGVDLTKFKENLDEGISLAMKEIEANYGLYQKNIENVIRNYLVGKTTEEVTSDITDFILT</sequence>
<proteinExistence type="predicted"/>
<dbReference type="PANTHER" id="PTHR48043">
    <property type="entry name" value="EG:EG0003.4 PROTEIN-RELATED"/>
    <property type="match status" value="1"/>
</dbReference>
<dbReference type="InterPro" id="IPR035595">
    <property type="entry name" value="UDP_glycos_trans_CS"/>
</dbReference>
<dbReference type="Proteomes" id="UP001162131">
    <property type="component" value="Unassembled WGS sequence"/>
</dbReference>
<keyword evidence="1" id="KW-0328">Glycosyltransferase</keyword>
<dbReference type="EMBL" id="CAJZBQ010000014">
    <property type="protein sequence ID" value="CAG9315577.1"/>
    <property type="molecule type" value="Genomic_DNA"/>
</dbReference>
<feature type="chain" id="PRO_5043684143" description="Glycosyl transferase family 28 C-terminal domain-containing protein" evidence="3">
    <location>
        <begin position="19"/>
        <end position="453"/>
    </location>
</feature>
<keyword evidence="3" id="KW-0732">Signal</keyword>
<keyword evidence="2" id="KW-0808">Transferase</keyword>
<dbReference type="PROSITE" id="PS00375">
    <property type="entry name" value="UDPGT"/>
    <property type="match status" value="1"/>
</dbReference>
<dbReference type="InterPro" id="IPR050271">
    <property type="entry name" value="UDP-glycosyltransferase"/>
</dbReference>
<evidence type="ECO:0000259" key="4">
    <source>
        <dbReference type="Pfam" id="PF04101"/>
    </source>
</evidence>
<dbReference type="AlphaFoldDB" id="A0AAU9IQS8"/>
<dbReference type="GO" id="GO:0016758">
    <property type="term" value="F:hexosyltransferase activity"/>
    <property type="evidence" value="ECO:0007669"/>
    <property type="project" value="InterPro"/>
</dbReference>
<comment type="caution">
    <text evidence="5">The sequence shown here is derived from an EMBL/GenBank/DDBJ whole genome shotgun (WGS) entry which is preliminary data.</text>
</comment>
<dbReference type="InterPro" id="IPR002213">
    <property type="entry name" value="UDP_glucos_trans"/>
</dbReference>
<reference evidence="5" key="1">
    <citation type="submission" date="2021-09" db="EMBL/GenBank/DDBJ databases">
        <authorList>
            <consortium name="AG Swart"/>
            <person name="Singh M."/>
            <person name="Singh A."/>
            <person name="Seah K."/>
            <person name="Emmerich C."/>
        </authorList>
    </citation>
    <scope>NUCLEOTIDE SEQUENCE</scope>
    <source>
        <strain evidence="5">ATCC30299</strain>
    </source>
</reference>
<evidence type="ECO:0000313" key="5">
    <source>
        <dbReference type="EMBL" id="CAG9315577.1"/>
    </source>
</evidence>
<evidence type="ECO:0000256" key="2">
    <source>
        <dbReference type="ARBA" id="ARBA00022679"/>
    </source>
</evidence>
<organism evidence="5 6">
    <name type="scientific">Blepharisma stoltei</name>
    <dbReference type="NCBI Taxonomy" id="1481888"/>
    <lineage>
        <taxon>Eukaryota</taxon>
        <taxon>Sar</taxon>
        <taxon>Alveolata</taxon>
        <taxon>Ciliophora</taxon>
        <taxon>Postciliodesmatophora</taxon>
        <taxon>Heterotrichea</taxon>
        <taxon>Heterotrichida</taxon>
        <taxon>Blepharismidae</taxon>
        <taxon>Blepharisma</taxon>
    </lineage>
</organism>
<protein>
    <recommendedName>
        <fullName evidence="4">Glycosyl transferase family 28 C-terminal domain-containing protein</fullName>
    </recommendedName>
</protein>
<feature type="signal peptide" evidence="3">
    <location>
        <begin position="1"/>
        <end position="18"/>
    </location>
</feature>